<dbReference type="GO" id="GO:0005524">
    <property type="term" value="F:ATP binding"/>
    <property type="evidence" value="ECO:0007669"/>
    <property type="project" value="UniProtKB-UniRule"/>
</dbReference>
<dbReference type="GO" id="GO:0003677">
    <property type="term" value="F:DNA binding"/>
    <property type="evidence" value="ECO:0007669"/>
    <property type="project" value="InterPro"/>
</dbReference>
<evidence type="ECO:0000313" key="9">
    <source>
        <dbReference type="Proteomes" id="UP000254535"/>
    </source>
</evidence>
<dbReference type="GO" id="GO:0043138">
    <property type="term" value="F:3'-5' DNA helicase activity"/>
    <property type="evidence" value="ECO:0007669"/>
    <property type="project" value="TreeGrafter"/>
</dbReference>
<dbReference type="AlphaFoldDB" id="A0A345UQJ7"/>
<evidence type="ECO:0000256" key="1">
    <source>
        <dbReference type="ARBA" id="ARBA00022741"/>
    </source>
</evidence>
<dbReference type="Gene3D" id="3.40.50.300">
    <property type="entry name" value="P-loop containing nucleotide triphosphate hydrolases"/>
    <property type="match status" value="2"/>
</dbReference>
<sequence length="633" mass="73233">MAEARLILEPEVQEIFNLIDEGKNFLLSGGAGSGKTYSLVQCIRQVLSENLNCKIACMTYTNAAVAEIRSRVSDHRLNVGTIHEFLWDLIRPYRVELMDVLIRSLESEDESSIVNPDEDFDPSALKGQEVKYKEYTLIREGIISHDELLIVAHDMFKSHPKLCDIAKDRYKFIFVDEYQDTSAAVIEIFLDYFQQGVKKNIVGFFGDAMQSIYDDGVGNLDKYIKQQYVYEVKKEQNRRNPRLVFELANRLRTDSLQQTASLDENAPNMLNGVVIDGEIRLIYTEGPDDRLQHVKDSLGWNFSHSKENKELNLTHNLIAPKAGFPELMLIYDGDKILEYRDRIKRFIKSRKLLTDFSGFTFGQVIDNLIDNFPAEKPNLSPTAGMQQFIDLHPELYDRALAEPYEIFKRIYLSKDALIDDKKDDPDGSSKAGSKRDALIKHLFKIQHIISLYEDKKFNEFLKRTEFKIRSVDDKKRLRDIIDELREMSNASIGTVIDRADKLGICRKDDKLSIFIARNSYVYDRVINVKFIEFKKLYQYLEGYTPFSTQHKIKGAEFENVLVVLDNGKWNKYNFNYLFEEAGTPSVLERTKKLFYVCSTRSKKSLVVYYRNPSQKALATAKKWFGDDAVSRLS</sequence>
<evidence type="ECO:0000313" key="8">
    <source>
        <dbReference type="EMBL" id="AXJ02749.1"/>
    </source>
</evidence>
<evidence type="ECO:0000256" key="5">
    <source>
        <dbReference type="ARBA" id="ARBA00034923"/>
    </source>
</evidence>
<dbReference type="PANTHER" id="PTHR11070:SF2">
    <property type="entry name" value="ATP-DEPENDENT DNA HELICASE SRS2"/>
    <property type="match status" value="1"/>
</dbReference>
<keyword evidence="1 6" id="KW-0547">Nucleotide-binding</keyword>
<dbReference type="InterPro" id="IPR000212">
    <property type="entry name" value="DNA_helicase_UvrD/REP"/>
</dbReference>
<protein>
    <recommendedName>
        <fullName evidence="5">DNA 3'-5' helicase II</fullName>
    </recommendedName>
</protein>
<evidence type="ECO:0000256" key="4">
    <source>
        <dbReference type="ARBA" id="ARBA00022840"/>
    </source>
</evidence>
<evidence type="ECO:0000256" key="6">
    <source>
        <dbReference type="PROSITE-ProRule" id="PRU00560"/>
    </source>
</evidence>
<organism evidence="8 9">
    <name type="scientific">Pseudomonas fluorescens</name>
    <dbReference type="NCBI Taxonomy" id="294"/>
    <lineage>
        <taxon>Bacteria</taxon>
        <taxon>Pseudomonadati</taxon>
        <taxon>Pseudomonadota</taxon>
        <taxon>Gammaproteobacteria</taxon>
        <taxon>Pseudomonadales</taxon>
        <taxon>Pseudomonadaceae</taxon>
        <taxon>Pseudomonas</taxon>
    </lineage>
</organism>
<reference evidence="8 9" key="1">
    <citation type="submission" date="2017-07" db="EMBL/GenBank/DDBJ databases">
        <title>Genome sequence of Pseudomonas NEP1.</title>
        <authorList>
            <person name="Nascimento F.X."/>
        </authorList>
    </citation>
    <scope>NUCLEOTIDE SEQUENCE [LARGE SCALE GENOMIC DNA]</scope>
    <source>
        <strain evidence="8 9">NEP1</strain>
    </source>
</reference>
<gene>
    <name evidence="8" type="ORF">CFN16_00955</name>
</gene>
<evidence type="ECO:0000259" key="7">
    <source>
        <dbReference type="PROSITE" id="PS51198"/>
    </source>
</evidence>
<dbReference type="InterPro" id="IPR014016">
    <property type="entry name" value="UvrD-like_ATP-bd"/>
</dbReference>
<name>A0A345UQJ7_PSEFL</name>
<feature type="binding site" evidence="6">
    <location>
        <begin position="29"/>
        <end position="36"/>
    </location>
    <ligand>
        <name>ATP</name>
        <dbReference type="ChEBI" id="CHEBI:30616"/>
    </ligand>
</feature>
<evidence type="ECO:0000256" key="3">
    <source>
        <dbReference type="ARBA" id="ARBA00022806"/>
    </source>
</evidence>
<dbReference type="RefSeq" id="WP_115076207.1">
    <property type="nucleotide sequence ID" value="NZ_CP022313.1"/>
</dbReference>
<proteinExistence type="predicted"/>
<keyword evidence="4 6" id="KW-0067">ATP-binding</keyword>
<dbReference type="GO" id="GO:0016787">
    <property type="term" value="F:hydrolase activity"/>
    <property type="evidence" value="ECO:0007669"/>
    <property type="project" value="UniProtKB-UniRule"/>
</dbReference>
<dbReference type="GO" id="GO:0000725">
    <property type="term" value="P:recombinational repair"/>
    <property type="evidence" value="ECO:0007669"/>
    <property type="project" value="TreeGrafter"/>
</dbReference>
<dbReference type="Proteomes" id="UP000254535">
    <property type="component" value="Chromosome"/>
</dbReference>
<dbReference type="PANTHER" id="PTHR11070">
    <property type="entry name" value="UVRD / RECB / PCRA DNA HELICASE FAMILY MEMBER"/>
    <property type="match status" value="1"/>
</dbReference>
<feature type="domain" description="UvrD-like helicase ATP-binding" evidence="7">
    <location>
        <begin position="8"/>
        <end position="254"/>
    </location>
</feature>
<keyword evidence="2 6" id="KW-0378">Hydrolase</keyword>
<dbReference type="InterPro" id="IPR027417">
    <property type="entry name" value="P-loop_NTPase"/>
</dbReference>
<dbReference type="SUPFAM" id="SSF52540">
    <property type="entry name" value="P-loop containing nucleoside triphosphate hydrolases"/>
    <property type="match status" value="1"/>
</dbReference>
<evidence type="ECO:0000256" key="2">
    <source>
        <dbReference type="ARBA" id="ARBA00022801"/>
    </source>
</evidence>
<dbReference type="PROSITE" id="PS51198">
    <property type="entry name" value="UVRD_HELICASE_ATP_BIND"/>
    <property type="match status" value="1"/>
</dbReference>
<keyword evidence="3 6" id="KW-0347">Helicase</keyword>
<accession>A0A345UQJ7</accession>
<dbReference type="EMBL" id="CP022313">
    <property type="protein sequence ID" value="AXJ02749.1"/>
    <property type="molecule type" value="Genomic_DNA"/>
</dbReference>
<dbReference type="Pfam" id="PF13245">
    <property type="entry name" value="AAA_19"/>
    <property type="match status" value="1"/>
</dbReference>